<name>A0ABU6V599_9FABA</name>
<dbReference type="EMBL" id="JASCZI010151039">
    <property type="protein sequence ID" value="MED6167423.1"/>
    <property type="molecule type" value="Genomic_DNA"/>
</dbReference>
<organism evidence="1 2">
    <name type="scientific">Stylosanthes scabra</name>
    <dbReference type="NCBI Taxonomy" id="79078"/>
    <lineage>
        <taxon>Eukaryota</taxon>
        <taxon>Viridiplantae</taxon>
        <taxon>Streptophyta</taxon>
        <taxon>Embryophyta</taxon>
        <taxon>Tracheophyta</taxon>
        <taxon>Spermatophyta</taxon>
        <taxon>Magnoliopsida</taxon>
        <taxon>eudicotyledons</taxon>
        <taxon>Gunneridae</taxon>
        <taxon>Pentapetalae</taxon>
        <taxon>rosids</taxon>
        <taxon>fabids</taxon>
        <taxon>Fabales</taxon>
        <taxon>Fabaceae</taxon>
        <taxon>Papilionoideae</taxon>
        <taxon>50 kb inversion clade</taxon>
        <taxon>dalbergioids sensu lato</taxon>
        <taxon>Dalbergieae</taxon>
        <taxon>Pterocarpus clade</taxon>
        <taxon>Stylosanthes</taxon>
    </lineage>
</organism>
<protein>
    <submittedName>
        <fullName evidence="1">Uncharacterized protein</fullName>
    </submittedName>
</protein>
<dbReference type="Proteomes" id="UP001341840">
    <property type="component" value="Unassembled WGS sequence"/>
</dbReference>
<gene>
    <name evidence="1" type="ORF">PIB30_002392</name>
</gene>
<keyword evidence="2" id="KW-1185">Reference proteome</keyword>
<sequence>MLAPHYSLHSPFPPSTIIIHQRKIPPPSSVAAAARSHYHPSRRLIQHVKPALHCLYRSRFQSPVFVLLLRVVAVGLLCGSSLHVSTYSNRFLCTLALQS</sequence>
<comment type="caution">
    <text evidence="1">The sequence shown here is derived from an EMBL/GenBank/DDBJ whole genome shotgun (WGS) entry which is preliminary data.</text>
</comment>
<accession>A0ABU6V599</accession>
<evidence type="ECO:0000313" key="1">
    <source>
        <dbReference type="EMBL" id="MED6167423.1"/>
    </source>
</evidence>
<proteinExistence type="predicted"/>
<reference evidence="1 2" key="1">
    <citation type="journal article" date="2023" name="Plants (Basel)">
        <title>Bridging the Gap: Combining Genomics and Transcriptomics Approaches to Understand Stylosanthes scabra, an Orphan Legume from the Brazilian Caatinga.</title>
        <authorList>
            <person name="Ferreira-Neto J.R.C."/>
            <person name="da Silva M.D."/>
            <person name="Binneck E."/>
            <person name="de Melo N.F."/>
            <person name="da Silva R.H."/>
            <person name="de Melo A.L.T.M."/>
            <person name="Pandolfi V."/>
            <person name="Bustamante F.O."/>
            <person name="Brasileiro-Vidal A.C."/>
            <person name="Benko-Iseppon A.M."/>
        </authorList>
    </citation>
    <scope>NUCLEOTIDE SEQUENCE [LARGE SCALE GENOMIC DNA]</scope>
    <source>
        <tissue evidence="1">Leaves</tissue>
    </source>
</reference>
<evidence type="ECO:0000313" key="2">
    <source>
        <dbReference type="Proteomes" id="UP001341840"/>
    </source>
</evidence>